<dbReference type="EMBL" id="CP091521">
    <property type="protein sequence ID" value="UOP05538.2"/>
    <property type="molecule type" value="Genomic_DNA"/>
</dbReference>
<reference evidence="2" key="1">
    <citation type="journal article" date="2022" name="Res Sq">
        <title>Evolution of multicellular longitudinally dividing oral cavity symbionts (Neisseriaceae).</title>
        <authorList>
            <person name="Nyongesa S."/>
            <person name="Weber P."/>
            <person name="Bernet E."/>
            <person name="Pullido F."/>
            <person name="Nieckarz M."/>
            <person name="Delaby M."/>
            <person name="Nieves C."/>
            <person name="Viehboeck T."/>
            <person name="Krause N."/>
            <person name="Rivera-Millot A."/>
            <person name="Nakamura A."/>
            <person name="Vischer N."/>
            <person name="VanNieuwenhze M."/>
            <person name="Brun Y."/>
            <person name="Cava F."/>
            <person name="Bulgheresi S."/>
            <person name="Veyrier F."/>
        </authorList>
    </citation>
    <scope>NUCLEOTIDE SEQUENCE</scope>
    <source>
        <strain evidence="2">17694</strain>
    </source>
</reference>
<sequence length="165" mass="18771">MATWLIGAMGASALLLAAWGLRRAWQNERTAHLLDGGLPYHARPIMTPTELKVYDRLLHALPEYMIFAQVQVSRVVESPPENNRYWFNLISRLSYDFVVCRTDGTPLAAIEIDDATHNLPERIDADQRKNRATEAAGIAMLRWPVDAVPNVRDIRRIIARCDHAR</sequence>
<accession>A0A8T9MYH4</accession>
<protein>
    <submittedName>
        <fullName evidence="2">DUF2726 domain-containing protein</fullName>
    </submittedName>
</protein>
<dbReference type="RefSeq" id="WP_027010008.1">
    <property type="nucleotide sequence ID" value="NZ_CP091521.1"/>
</dbReference>
<feature type="domain" description="DUF2726" evidence="1">
    <location>
        <begin position="43"/>
        <end position="158"/>
    </location>
</feature>
<name>A0A8T9MYH4_9NEIS</name>
<evidence type="ECO:0000313" key="3">
    <source>
        <dbReference type="Proteomes" id="UP000831534"/>
    </source>
</evidence>
<proteinExistence type="predicted"/>
<gene>
    <name evidence="2" type="ORF">LVJ77_05310</name>
</gene>
<dbReference type="Proteomes" id="UP000831534">
    <property type="component" value="Chromosome"/>
</dbReference>
<dbReference type="KEGG" id="ckh:LVJ77_05310"/>
<dbReference type="Pfam" id="PF10881">
    <property type="entry name" value="DUF2726"/>
    <property type="match status" value="1"/>
</dbReference>
<evidence type="ECO:0000259" key="1">
    <source>
        <dbReference type="Pfam" id="PF10881"/>
    </source>
</evidence>
<dbReference type="InterPro" id="IPR024402">
    <property type="entry name" value="DUF2726"/>
</dbReference>
<reference evidence="2" key="2">
    <citation type="submission" date="2024-09" db="EMBL/GenBank/DDBJ databases">
        <authorList>
            <person name="Veyrier F.J."/>
        </authorList>
    </citation>
    <scope>NUCLEOTIDE SEQUENCE</scope>
    <source>
        <strain evidence="2">17694</strain>
    </source>
</reference>
<keyword evidence="3" id="KW-1185">Reference proteome</keyword>
<dbReference type="AlphaFoldDB" id="A0A8T9MYH4"/>
<organism evidence="2 3">
    <name type="scientific">Conchiformibius kuhniae</name>
    <dbReference type="NCBI Taxonomy" id="211502"/>
    <lineage>
        <taxon>Bacteria</taxon>
        <taxon>Pseudomonadati</taxon>
        <taxon>Pseudomonadota</taxon>
        <taxon>Betaproteobacteria</taxon>
        <taxon>Neisseriales</taxon>
        <taxon>Neisseriaceae</taxon>
        <taxon>Conchiformibius</taxon>
    </lineage>
</organism>
<evidence type="ECO:0000313" key="2">
    <source>
        <dbReference type="EMBL" id="UOP05538.2"/>
    </source>
</evidence>